<organism evidence="1">
    <name type="scientific">Marinobacter nauticus</name>
    <name type="common">Marinobacter hydrocarbonoclasticus</name>
    <name type="synonym">Marinobacter aquaeolei</name>
    <dbReference type="NCBI Taxonomy" id="2743"/>
    <lineage>
        <taxon>Bacteria</taxon>
        <taxon>Pseudomonadati</taxon>
        <taxon>Pseudomonadota</taxon>
        <taxon>Gammaproteobacteria</taxon>
        <taxon>Pseudomonadales</taxon>
        <taxon>Marinobacteraceae</taxon>
        <taxon>Marinobacter</taxon>
    </lineage>
</organism>
<reference evidence="1" key="1">
    <citation type="submission" date="2019-03" db="EMBL/GenBank/DDBJ databases">
        <title>Whole genome analysis of nitrate-reducing bacteria Marinobacter hydrocarbonoclasticus YB03.</title>
        <authorList>
            <person name="Azam A.H."/>
            <person name="Yuk S.R."/>
            <person name="Kamarisima K."/>
            <person name="Miyanaga K."/>
            <person name="Tanji Y."/>
        </authorList>
    </citation>
    <scope>NUCLEOTIDE SEQUENCE</scope>
    <source>
        <strain evidence="1">YB03</strain>
    </source>
</reference>
<evidence type="ECO:0000313" key="1">
    <source>
        <dbReference type="EMBL" id="BBJ04805.1"/>
    </source>
</evidence>
<dbReference type="EMBL" id="AP019537">
    <property type="protein sequence ID" value="BBJ04805.1"/>
    <property type="molecule type" value="Genomic_DNA"/>
</dbReference>
<gene>
    <name evidence="1" type="ORF">YBY_26540</name>
</gene>
<protein>
    <submittedName>
        <fullName evidence="1">Uncharacterized protein</fullName>
    </submittedName>
</protein>
<accession>A0A455WDP5</accession>
<proteinExistence type="predicted"/>
<name>A0A455WDP5_MARNT</name>
<sequence>MAGAAASMAREAVMEISSLFINKLLEVWQKFEKFCRFVKHTIDLTSAVPTFENKYKVNKNSSLS</sequence>
<dbReference type="AlphaFoldDB" id="A0A455WDP5"/>